<proteinExistence type="predicted"/>
<sequence length="349" mass="37275">MQTVVYNTYGGPEVLQIKETQAPTPKNNEVLIKIYASTVSSGDWRARSLELPPGFGVIGRLVFGVFGPRQPVLGSDLAGEIVEIGKEVTKFGVGDHVIAYASSSFGCHAEFKTMPQNGAIALKPSNLSFEEAAGIPFGGITALEFLKDMGNIQRGESVLVVGASGATGSSAVQLAAYFGAHVSAVCSGANRELVMSLGAEHVIDYQKEDFTKNGKTYDIIIDTTGTSPWQRAKNSLTPTGRLLVVSGSLKDMLQAAFVSRKHGKKLISGVSIGSPEKLKFLVDLAREGNFKPLIDRVYPFERAVKAHAYVDSGRKKGSVVLRIVPESCASHTAHNISQSLFAFSQGKPK</sequence>
<evidence type="ECO:0000313" key="2">
    <source>
        <dbReference type="EMBL" id="VAW15026.1"/>
    </source>
</evidence>
<dbReference type="Pfam" id="PF13602">
    <property type="entry name" value="ADH_zinc_N_2"/>
    <property type="match status" value="1"/>
</dbReference>
<dbReference type="CDD" id="cd08267">
    <property type="entry name" value="MDR1"/>
    <property type="match status" value="1"/>
</dbReference>
<dbReference type="InterPro" id="IPR013154">
    <property type="entry name" value="ADH-like_N"/>
</dbReference>
<evidence type="ECO:0000259" key="1">
    <source>
        <dbReference type="SMART" id="SM00829"/>
    </source>
</evidence>
<dbReference type="PANTHER" id="PTHR44013:SF1">
    <property type="entry name" value="ZINC-TYPE ALCOHOL DEHYDROGENASE-LIKE PROTEIN C16A3.02C"/>
    <property type="match status" value="1"/>
</dbReference>
<protein>
    <recommendedName>
        <fullName evidence="1">Enoyl reductase (ER) domain-containing protein</fullName>
    </recommendedName>
</protein>
<dbReference type="SUPFAM" id="SSF50129">
    <property type="entry name" value="GroES-like"/>
    <property type="match status" value="1"/>
</dbReference>
<dbReference type="Gene3D" id="3.40.50.720">
    <property type="entry name" value="NAD(P)-binding Rossmann-like Domain"/>
    <property type="match status" value="1"/>
</dbReference>
<dbReference type="InterPro" id="IPR052733">
    <property type="entry name" value="Chloroplast_QOR"/>
</dbReference>
<dbReference type="InterPro" id="IPR011032">
    <property type="entry name" value="GroES-like_sf"/>
</dbReference>
<dbReference type="SUPFAM" id="SSF51735">
    <property type="entry name" value="NAD(P)-binding Rossmann-fold domains"/>
    <property type="match status" value="1"/>
</dbReference>
<feature type="domain" description="Enoyl reductase (ER)" evidence="1">
    <location>
        <begin position="10"/>
        <end position="321"/>
    </location>
</feature>
<accession>A0A3B0U6G7</accession>
<gene>
    <name evidence="2" type="ORF">MNBD_ALPHA11-1143</name>
</gene>
<dbReference type="GO" id="GO:0016491">
    <property type="term" value="F:oxidoreductase activity"/>
    <property type="evidence" value="ECO:0007669"/>
    <property type="project" value="InterPro"/>
</dbReference>
<dbReference type="InterPro" id="IPR020843">
    <property type="entry name" value="ER"/>
</dbReference>
<reference evidence="2" key="1">
    <citation type="submission" date="2018-06" db="EMBL/GenBank/DDBJ databases">
        <authorList>
            <person name="Zhirakovskaya E."/>
        </authorList>
    </citation>
    <scope>NUCLEOTIDE SEQUENCE</scope>
</reference>
<dbReference type="AlphaFoldDB" id="A0A3B0U6G7"/>
<name>A0A3B0U6G7_9ZZZZ</name>
<dbReference type="InterPro" id="IPR036291">
    <property type="entry name" value="NAD(P)-bd_dom_sf"/>
</dbReference>
<organism evidence="2">
    <name type="scientific">hydrothermal vent metagenome</name>
    <dbReference type="NCBI Taxonomy" id="652676"/>
    <lineage>
        <taxon>unclassified sequences</taxon>
        <taxon>metagenomes</taxon>
        <taxon>ecological metagenomes</taxon>
    </lineage>
</organism>
<dbReference type="SMART" id="SM00829">
    <property type="entry name" value="PKS_ER"/>
    <property type="match status" value="1"/>
</dbReference>
<dbReference type="EMBL" id="UOEQ01000059">
    <property type="protein sequence ID" value="VAW15026.1"/>
    <property type="molecule type" value="Genomic_DNA"/>
</dbReference>
<dbReference type="Pfam" id="PF08240">
    <property type="entry name" value="ADH_N"/>
    <property type="match status" value="1"/>
</dbReference>
<dbReference type="Gene3D" id="3.90.180.10">
    <property type="entry name" value="Medium-chain alcohol dehydrogenases, catalytic domain"/>
    <property type="match status" value="1"/>
</dbReference>
<dbReference type="PANTHER" id="PTHR44013">
    <property type="entry name" value="ZINC-TYPE ALCOHOL DEHYDROGENASE-LIKE PROTEIN C16A3.02C"/>
    <property type="match status" value="1"/>
</dbReference>